<reference evidence="2 3" key="1">
    <citation type="submission" date="2024-01" db="EMBL/GenBank/DDBJ databases">
        <title>Genome assemblies of Stephania.</title>
        <authorList>
            <person name="Yang L."/>
        </authorList>
    </citation>
    <scope>NUCLEOTIDE SEQUENCE [LARGE SCALE GENOMIC DNA]</scope>
    <source>
        <strain evidence="2">YNDBR</strain>
        <tissue evidence="2">Leaf</tissue>
    </source>
</reference>
<gene>
    <name evidence="2" type="ORF">Syun_006650</name>
</gene>
<sequence length="197" mass="21556">MDSQSPSLLAWCLFTSSLSVPGLLALPVAVTELARLAGRGGSGPGERSQLMVKTTSLTLAENKRCHQGVSVDDGLSEDICVSTKRGRRVEDNDVGKMNHNRKCERSSVRSFAAAAATDSDVFTSLEIAKSFDFTSEERIYNWLLGSKILCVGDWNAPRRAHKHKGHIPHSQIHFLVDHTTISTDPHRGYDTIPITNA</sequence>
<evidence type="ECO:0008006" key="4">
    <source>
        <dbReference type="Google" id="ProtNLM"/>
    </source>
</evidence>
<protein>
    <recommendedName>
        <fullName evidence="4">Endonuclease/exonuclease/phosphatase domain-containing protein</fullName>
    </recommendedName>
</protein>
<feature type="chain" id="PRO_5042852392" description="Endonuclease/exonuclease/phosphatase domain-containing protein" evidence="1">
    <location>
        <begin position="26"/>
        <end position="197"/>
    </location>
</feature>
<proteinExistence type="predicted"/>
<evidence type="ECO:0000313" key="3">
    <source>
        <dbReference type="Proteomes" id="UP001420932"/>
    </source>
</evidence>
<name>A0AAP0KYP2_9MAGN</name>
<dbReference type="AlphaFoldDB" id="A0AAP0KYP2"/>
<comment type="caution">
    <text evidence="2">The sequence shown here is derived from an EMBL/GenBank/DDBJ whole genome shotgun (WGS) entry which is preliminary data.</text>
</comment>
<keyword evidence="1" id="KW-0732">Signal</keyword>
<keyword evidence="3" id="KW-1185">Reference proteome</keyword>
<evidence type="ECO:0000256" key="1">
    <source>
        <dbReference type="SAM" id="SignalP"/>
    </source>
</evidence>
<feature type="signal peptide" evidence="1">
    <location>
        <begin position="1"/>
        <end position="25"/>
    </location>
</feature>
<dbReference type="EMBL" id="JBBNAF010000003">
    <property type="protein sequence ID" value="KAK9160309.1"/>
    <property type="molecule type" value="Genomic_DNA"/>
</dbReference>
<dbReference type="Proteomes" id="UP001420932">
    <property type="component" value="Unassembled WGS sequence"/>
</dbReference>
<evidence type="ECO:0000313" key="2">
    <source>
        <dbReference type="EMBL" id="KAK9160309.1"/>
    </source>
</evidence>
<accession>A0AAP0KYP2</accession>
<organism evidence="2 3">
    <name type="scientific">Stephania yunnanensis</name>
    <dbReference type="NCBI Taxonomy" id="152371"/>
    <lineage>
        <taxon>Eukaryota</taxon>
        <taxon>Viridiplantae</taxon>
        <taxon>Streptophyta</taxon>
        <taxon>Embryophyta</taxon>
        <taxon>Tracheophyta</taxon>
        <taxon>Spermatophyta</taxon>
        <taxon>Magnoliopsida</taxon>
        <taxon>Ranunculales</taxon>
        <taxon>Menispermaceae</taxon>
        <taxon>Menispermoideae</taxon>
        <taxon>Cissampelideae</taxon>
        <taxon>Stephania</taxon>
    </lineage>
</organism>